<evidence type="ECO:0000313" key="3">
    <source>
        <dbReference type="EMBL" id="SOB94717.1"/>
    </source>
</evidence>
<reference evidence="3 4" key="2">
    <citation type="submission" date="2017-08" db="EMBL/GenBank/DDBJ databases">
        <authorList>
            <person name="de Groot N.N."/>
        </authorList>
    </citation>
    <scope>NUCLEOTIDE SEQUENCE [LARGE SCALE GENOMIC DNA]</scope>
    <source>
        <strain evidence="3 4">USBA 78</strain>
    </source>
</reference>
<organism evidence="2 5">
    <name type="scientific">Thalassospira xiamenensis</name>
    <dbReference type="NCBI Taxonomy" id="220697"/>
    <lineage>
        <taxon>Bacteria</taxon>
        <taxon>Pseudomonadati</taxon>
        <taxon>Pseudomonadota</taxon>
        <taxon>Alphaproteobacteria</taxon>
        <taxon>Rhodospirillales</taxon>
        <taxon>Thalassospiraceae</taxon>
        <taxon>Thalassospira</taxon>
    </lineage>
</organism>
<dbReference type="EMBL" id="JPWJ01000011">
    <property type="protein sequence ID" value="RCK46874.1"/>
    <property type="molecule type" value="Genomic_DNA"/>
</dbReference>
<gene>
    <name evidence="3" type="ORF">SAMN05428964_1011187</name>
    <name evidence="2" type="ORF">TH44_18755</name>
</gene>
<reference evidence="2 5" key="1">
    <citation type="submission" date="2014-07" db="EMBL/GenBank/DDBJ databases">
        <title>Draft genome sequence of Thalassospira xiamenensis IB13.</title>
        <authorList>
            <person name="Lai Q."/>
            <person name="Shao Z."/>
        </authorList>
    </citation>
    <scope>NUCLEOTIDE SEQUENCE [LARGE SCALE GENOMIC DNA]</scope>
    <source>
        <strain evidence="2 5">IB13</strain>
    </source>
</reference>
<feature type="transmembrane region" description="Helical" evidence="1">
    <location>
        <begin position="15"/>
        <end position="33"/>
    </location>
</feature>
<sequence length="57" mass="6027">MTTQTAAFAASKKSVLLPIIVCAVFGLAIIFVTGHVQAELLHDAAHDVRHATGFPCH</sequence>
<dbReference type="EMBL" id="OBMM01000001">
    <property type="protein sequence ID" value="SOB94717.1"/>
    <property type="molecule type" value="Genomic_DNA"/>
</dbReference>
<keyword evidence="1" id="KW-0812">Transmembrane</keyword>
<dbReference type="InterPro" id="IPR012667">
    <property type="entry name" value="CbtB_put"/>
</dbReference>
<protein>
    <submittedName>
        <fullName evidence="2 3">Cobalt transporter</fullName>
    </submittedName>
</protein>
<dbReference type="AlphaFoldDB" id="A0A154KVW6"/>
<dbReference type="Proteomes" id="UP000219068">
    <property type="component" value="Unassembled WGS sequence"/>
</dbReference>
<evidence type="ECO:0000313" key="2">
    <source>
        <dbReference type="EMBL" id="RCK46874.1"/>
    </source>
</evidence>
<evidence type="ECO:0000313" key="4">
    <source>
        <dbReference type="Proteomes" id="UP000219068"/>
    </source>
</evidence>
<proteinExistence type="predicted"/>
<keyword evidence="1" id="KW-0472">Membrane</keyword>
<evidence type="ECO:0000313" key="5">
    <source>
        <dbReference type="Proteomes" id="UP000252266"/>
    </source>
</evidence>
<accession>A0A154KVW6</accession>
<dbReference type="RefSeq" id="WP_062952595.1">
    <property type="nucleotide sequence ID" value="NZ_JALLPZ010000001.1"/>
</dbReference>
<dbReference type="Pfam" id="PF09489">
    <property type="entry name" value="CbtB"/>
    <property type="match status" value="1"/>
</dbReference>
<dbReference type="Proteomes" id="UP000252266">
    <property type="component" value="Unassembled WGS sequence"/>
</dbReference>
<evidence type="ECO:0000256" key="1">
    <source>
        <dbReference type="SAM" id="Phobius"/>
    </source>
</evidence>
<keyword evidence="1" id="KW-1133">Transmembrane helix</keyword>
<name>A0A154KVW6_9PROT</name>